<name>A0ACD3APE6_9AGAR</name>
<dbReference type="EMBL" id="ML208366">
    <property type="protein sequence ID" value="TFK67818.1"/>
    <property type="molecule type" value="Genomic_DNA"/>
</dbReference>
<organism evidence="1 2">
    <name type="scientific">Pluteus cervinus</name>
    <dbReference type="NCBI Taxonomy" id="181527"/>
    <lineage>
        <taxon>Eukaryota</taxon>
        <taxon>Fungi</taxon>
        <taxon>Dikarya</taxon>
        <taxon>Basidiomycota</taxon>
        <taxon>Agaricomycotina</taxon>
        <taxon>Agaricomycetes</taxon>
        <taxon>Agaricomycetidae</taxon>
        <taxon>Agaricales</taxon>
        <taxon>Pluteineae</taxon>
        <taxon>Pluteaceae</taxon>
        <taxon>Pluteus</taxon>
    </lineage>
</organism>
<evidence type="ECO:0000313" key="1">
    <source>
        <dbReference type="EMBL" id="TFK67818.1"/>
    </source>
</evidence>
<keyword evidence="2" id="KW-1185">Reference proteome</keyword>
<proteinExistence type="predicted"/>
<reference evidence="1 2" key="1">
    <citation type="journal article" date="2019" name="Nat. Ecol. Evol.">
        <title>Megaphylogeny resolves global patterns of mushroom evolution.</title>
        <authorList>
            <person name="Varga T."/>
            <person name="Krizsan K."/>
            <person name="Foldi C."/>
            <person name="Dima B."/>
            <person name="Sanchez-Garcia M."/>
            <person name="Sanchez-Ramirez S."/>
            <person name="Szollosi G.J."/>
            <person name="Szarkandi J.G."/>
            <person name="Papp V."/>
            <person name="Albert L."/>
            <person name="Andreopoulos W."/>
            <person name="Angelini C."/>
            <person name="Antonin V."/>
            <person name="Barry K.W."/>
            <person name="Bougher N.L."/>
            <person name="Buchanan P."/>
            <person name="Buyck B."/>
            <person name="Bense V."/>
            <person name="Catcheside P."/>
            <person name="Chovatia M."/>
            <person name="Cooper J."/>
            <person name="Damon W."/>
            <person name="Desjardin D."/>
            <person name="Finy P."/>
            <person name="Geml J."/>
            <person name="Haridas S."/>
            <person name="Hughes K."/>
            <person name="Justo A."/>
            <person name="Karasinski D."/>
            <person name="Kautmanova I."/>
            <person name="Kiss B."/>
            <person name="Kocsube S."/>
            <person name="Kotiranta H."/>
            <person name="LaButti K.M."/>
            <person name="Lechner B.E."/>
            <person name="Liimatainen K."/>
            <person name="Lipzen A."/>
            <person name="Lukacs Z."/>
            <person name="Mihaltcheva S."/>
            <person name="Morgado L.N."/>
            <person name="Niskanen T."/>
            <person name="Noordeloos M.E."/>
            <person name="Ohm R.A."/>
            <person name="Ortiz-Santana B."/>
            <person name="Ovrebo C."/>
            <person name="Racz N."/>
            <person name="Riley R."/>
            <person name="Savchenko A."/>
            <person name="Shiryaev A."/>
            <person name="Soop K."/>
            <person name="Spirin V."/>
            <person name="Szebenyi C."/>
            <person name="Tomsovsky M."/>
            <person name="Tulloss R.E."/>
            <person name="Uehling J."/>
            <person name="Grigoriev I.V."/>
            <person name="Vagvolgyi C."/>
            <person name="Papp T."/>
            <person name="Martin F.M."/>
            <person name="Miettinen O."/>
            <person name="Hibbett D.S."/>
            <person name="Nagy L.G."/>
        </authorList>
    </citation>
    <scope>NUCLEOTIDE SEQUENCE [LARGE SCALE GENOMIC DNA]</scope>
    <source>
        <strain evidence="1 2">NL-1719</strain>
    </source>
</reference>
<protein>
    <submittedName>
        <fullName evidence="1">Uncharacterized protein</fullName>
    </submittedName>
</protein>
<gene>
    <name evidence="1" type="ORF">BDN72DRAFT_842579</name>
</gene>
<dbReference type="Proteomes" id="UP000308600">
    <property type="component" value="Unassembled WGS sequence"/>
</dbReference>
<evidence type="ECO:0000313" key="2">
    <source>
        <dbReference type="Proteomes" id="UP000308600"/>
    </source>
</evidence>
<sequence length="100" mass="10551">MDTFNKFTGQNKTQNANASSGQGSGGVGGLFNNAMGGGATGEKKEDPLDKGVDMFQQHVLKQGPQTNESAMEQAKDERISDAIRSGWKKATGSNFPVADK</sequence>
<accession>A0ACD3APE6</accession>